<evidence type="ECO:0000256" key="1">
    <source>
        <dbReference type="ARBA" id="ARBA00005721"/>
    </source>
</evidence>
<evidence type="ECO:0008006" key="4">
    <source>
        <dbReference type="Google" id="ProtNLM"/>
    </source>
</evidence>
<dbReference type="InterPro" id="IPR005531">
    <property type="entry name" value="Asp23"/>
</dbReference>
<proteinExistence type="inferred from homology"/>
<evidence type="ECO:0000313" key="2">
    <source>
        <dbReference type="EMBL" id="KRK98007.1"/>
    </source>
</evidence>
<dbReference type="Proteomes" id="UP000051160">
    <property type="component" value="Unassembled WGS sequence"/>
</dbReference>
<dbReference type="RefSeq" id="WP_054700053.1">
    <property type="nucleotide sequence ID" value="NZ_AZEE01000028.1"/>
</dbReference>
<dbReference type="STRING" id="1423776.FD04_GL000984"/>
<dbReference type="PANTHER" id="PTHR34297">
    <property type="entry name" value="HYPOTHETICAL CYTOSOLIC PROTEIN-RELATED"/>
    <property type="match status" value="1"/>
</dbReference>
<dbReference type="PATRIC" id="fig|1423776.4.peg.993"/>
<protein>
    <recommendedName>
        <fullName evidence="4">Asp23/Gls24 family envelope stress response protein</fullName>
    </recommendedName>
</protein>
<evidence type="ECO:0000313" key="3">
    <source>
        <dbReference type="Proteomes" id="UP000051160"/>
    </source>
</evidence>
<dbReference type="PANTHER" id="PTHR34297:SF2">
    <property type="entry name" value="ASP23_GLS24 FAMILY ENVELOPE STRESS RESPONSE PROTEIN"/>
    <property type="match status" value="1"/>
</dbReference>
<comment type="similarity">
    <text evidence="1">Belongs to the asp23 family.</text>
</comment>
<name>A0A0R1M260_9LACO</name>
<dbReference type="EMBL" id="AZEE01000028">
    <property type="protein sequence ID" value="KRK98007.1"/>
    <property type="molecule type" value="Genomic_DNA"/>
</dbReference>
<organism evidence="2 3">
    <name type="scientific">Secundilactobacillus odoratitofui DSM 19909 = JCM 15043</name>
    <dbReference type="NCBI Taxonomy" id="1423776"/>
    <lineage>
        <taxon>Bacteria</taxon>
        <taxon>Bacillati</taxon>
        <taxon>Bacillota</taxon>
        <taxon>Bacilli</taxon>
        <taxon>Lactobacillales</taxon>
        <taxon>Lactobacillaceae</taxon>
        <taxon>Secundilactobacillus</taxon>
    </lineage>
</organism>
<gene>
    <name evidence="2" type="ORF">FD04_GL000984</name>
</gene>
<comment type="caution">
    <text evidence="2">The sequence shown here is derived from an EMBL/GenBank/DDBJ whole genome shotgun (WGS) entry which is preliminary data.</text>
</comment>
<sequence>MAVKIKTQHGLIDIDNDVIATVVGGAATDSYGVVGMASKNQIRDNVNDILKRDNYAKGVVVRQEDNGVAVDVNIIVSYGTKISEVSRTVQSKVKYNLETMLGITANAVNVTVQGVQVLSE</sequence>
<dbReference type="AlphaFoldDB" id="A0A0R1M260"/>
<reference evidence="2 3" key="1">
    <citation type="journal article" date="2015" name="Genome Announc.">
        <title>Expanding the biotechnology potential of lactobacilli through comparative genomics of 213 strains and associated genera.</title>
        <authorList>
            <person name="Sun Z."/>
            <person name="Harris H.M."/>
            <person name="McCann A."/>
            <person name="Guo C."/>
            <person name="Argimon S."/>
            <person name="Zhang W."/>
            <person name="Yang X."/>
            <person name="Jeffery I.B."/>
            <person name="Cooney J.C."/>
            <person name="Kagawa T.F."/>
            <person name="Liu W."/>
            <person name="Song Y."/>
            <person name="Salvetti E."/>
            <person name="Wrobel A."/>
            <person name="Rasinkangas P."/>
            <person name="Parkhill J."/>
            <person name="Rea M.C."/>
            <person name="O'Sullivan O."/>
            <person name="Ritari J."/>
            <person name="Douillard F.P."/>
            <person name="Paul Ross R."/>
            <person name="Yang R."/>
            <person name="Briner A.E."/>
            <person name="Felis G.E."/>
            <person name="de Vos W.M."/>
            <person name="Barrangou R."/>
            <person name="Klaenhammer T.R."/>
            <person name="Caufield P.W."/>
            <person name="Cui Y."/>
            <person name="Zhang H."/>
            <person name="O'Toole P.W."/>
        </authorList>
    </citation>
    <scope>NUCLEOTIDE SEQUENCE [LARGE SCALE GENOMIC DNA]</scope>
    <source>
        <strain evidence="2 3">DSM 19909</strain>
    </source>
</reference>
<keyword evidence="3" id="KW-1185">Reference proteome</keyword>
<dbReference type="Pfam" id="PF03780">
    <property type="entry name" value="Asp23"/>
    <property type="match status" value="1"/>
</dbReference>
<dbReference type="OrthoDB" id="9791482at2"/>
<accession>A0A0R1M260</accession>